<dbReference type="Proteomes" id="UP001056384">
    <property type="component" value="Chromosome 3"/>
</dbReference>
<evidence type="ECO:0000313" key="2">
    <source>
        <dbReference type="Proteomes" id="UP001056384"/>
    </source>
</evidence>
<reference evidence="1" key="1">
    <citation type="submission" date="2022-06" db="EMBL/GenBank/DDBJ databases">
        <title>Complete genome sequences of two strains of the flax pathogen Septoria linicola.</title>
        <authorList>
            <person name="Lapalu N."/>
            <person name="Simon A."/>
            <person name="Demenou B."/>
            <person name="Paumier D."/>
            <person name="Guillot M.-P."/>
            <person name="Gout L."/>
            <person name="Valade R."/>
        </authorList>
    </citation>
    <scope>NUCLEOTIDE SEQUENCE</scope>
    <source>
        <strain evidence="1">SE15195</strain>
    </source>
</reference>
<accession>A0A9Q9AW38</accession>
<dbReference type="EMBL" id="CP099420">
    <property type="protein sequence ID" value="USW51746.1"/>
    <property type="molecule type" value="Genomic_DNA"/>
</dbReference>
<proteinExistence type="predicted"/>
<keyword evidence="2" id="KW-1185">Reference proteome</keyword>
<dbReference type="AlphaFoldDB" id="A0A9Q9AW38"/>
<sequence>MGGAAFAHAAADGQPTLRTPRMSPDTYAKLKGIYTQRLIDYFPGCAVTQLQEAPEKLDYGDIDFMIGSDKPFDAMHLATSLGAAGIISYGGLCMIAVPVSGEKYSSAPIRYTNLNSQKGRKPSDQLSSEVYAQIDIDLVKPDLFAWHAFYASYGDLSGLLGQIMHNLGFTVSDKGIILRLKELDDAKASEIHLRVTDKQGQLHLSNDPNQVMRFLGLDATRYRGGFGTLRDFYAWLAECRLLTADYVGNLQYKRKDTSNQRQKEHKRPMISNFFISYLPVNMDETIDENNNPAALGECLLHRRQQWREEAIEFFSKHEELNKLRDDLSTSIANQTADFLIKPMVLAHYGGSKDKVHEIIRAIRRWVGFENGQPKILSISHSDDESQLRFWLSGSTLRDPKAVDDWIRDNWGRCRALEREKSKT</sequence>
<gene>
    <name evidence="1" type="ORF">Slin15195_G050650</name>
</gene>
<evidence type="ECO:0000313" key="1">
    <source>
        <dbReference type="EMBL" id="USW51746.1"/>
    </source>
</evidence>
<name>A0A9Q9AW38_9PEZI</name>
<protein>
    <submittedName>
        <fullName evidence="1">Uncharacterized protein</fullName>
    </submittedName>
</protein>
<organism evidence="1 2">
    <name type="scientific">Septoria linicola</name>
    <dbReference type="NCBI Taxonomy" id="215465"/>
    <lineage>
        <taxon>Eukaryota</taxon>
        <taxon>Fungi</taxon>
        <taxon>Dikarya</taxon>
        <taxon>Ascomycota</taxon>
        <taxon>Pezizomycotina</taxon>
        <taxon>Dothideomycetes</taxon>
        <taxon>Dothideomycetidae</taxon>
        <taxon>Mycosphaerellales</taxon>
        <taxon>Mycosphaerellaceae</taxon>
        <taxon>Septoria</taxon>
    </lineage>
</organism>